<protein>
    <submittedName>
        <fullName evidence="1">Uncharacterized protein</fullName>
    </submittedName>
</protein>
<name>A0A0C1Z5T6_9VIBR</name>
<dbReference type="InterPro" id="IPR018247">
    <property type="entry name" value="EF_Hand_1_Ca_BS"/>
</dbReference>
<gene>
    <name evidence="1" type="ORF">H735_19060</name>
</gene>
<evidence type="ECO:0000313" key="1">
    <source>
        <dbReference type="EMBL" id="KIF51509.1"/>
    </source>
</evidence>
<evidence type="ECO:0000313" key="2">
    <source>
        <dbReference type="Proteomes" id="UP000031586"/>
    </source>
</evidence>
<sequence length="122" mass="13868">MIKQPPYKVEFGQSGEVPPAHVVAIDNTSIKLSNSSRDGDTSGRIDELDLNGGIQSKETKQMMLELNKQGFVFAYDDKAYISPSHFMKQLLLSGDLRTSFKEISWSSPKQWCLTEYEFEQRT</sequence>
<accession>A0A0C1Z5T6</accession>
<dbReference type="EMBL" id="JPRD01000035">
    <property type="protein sequence ID" value="KIF51509.1"/>
    <property type="molecule type" value="Genomic_DNA"/>
</dbReference>
<proteinExistence type="predicted"/>
<organism evidence="1 2">
    <name type="scientific">Vibrio owensii CAIM 1854 = LMG 25443</name>
    <dbReference type="NCBI Taxonomy" id="1229493"/>
    <lineage>
        <taxon>Bacteria</taxon>
        <taxon>Pseudomonadati</taxon>
        <taxon>Pseudomonadota</taxon>
        <taxon>Gammaproteobacteria</taxon>
        <taxon>Vibrionales</taxon>
        <taxon>Vibrionaceae</taxon>
        <taxon>Vibrio</taxon>
    </lineage>
</organism>
<reference evidence="1 2" key="1">
    <citation type="submission" date="2014-07" db="EMBL/GenBank/DDBJ databases">
        <title>Unique and conserved regions in Vibrio harveyi and related species in comparison with the shrimp pathogen Vibrio harveyi CAIM 1792.</title>
        <authorList>
            <person name="Espinoza-Valles I."/>
            <person name="Vora G."/>
            <person name="Leekitcharoenphon P."/>
            <person name="Ussery D."/>
            <person name="Hoj L."/>
            <person name="Gomez-Gil B."/>
        </authorList>
    </citation>
    <scope>NUCLEOTIDE SEQUENCE [LARGE SCALE GENOMIC DNA]</scope>
    <source>
        <strain evidence="2">CAIM 1854 / LMG 25443</strain>
    </source>
</reference>
<dbReference type="AlphaFoldDB" id="A0A0C1Z5T6"/>
<dbReference type="PATRIC" id="fig|1229493.5.peg.3133"/>
<dbReference type="PROSITE" id="PS00018">
    <property type="entry name" value="EF_HAND_1"/>
    <property type="match status" value="1"/>
</dbReference>
<dbReference type="Proteomes" id="UP000031586">
    <property type="component" value="Unassembled WGS sequence"/>
</dbReference>
<comment type="caution">
    <text evidence="1">The sequence shown here is derived from an EMBL/GenBank/DDBJ whole genome shotgun (WGS) entry which is preliminary data.</text>
</comment>